<evidence type="ECO:0000313" key="1">
    <source>
        <dbReference type="EMBL" id="TVU14260.1"/>
    </source>
</evidence>
<gene>
    <name evidence="1" type="ORF">EJB05_37719</name>
</gene>
<accession>A0A5J9TSA0</accession>
<name>A0A5J9TSA0_9POAL</name>
<dbReference type="Gramene" id="TVU14260">
    <property type="protein sequence ID" value="TVU14260"/>
    <property type="gene ID" value="EJB05_37719"/>
</dbReference>
<protein>
    <submittedName>
        <fullName evidence="1">Uncharacterized protein</fullName>
    </submittedName>
</protein>
<keyword evidence="2" id="KW-1185">Reference proteome</keyword>
<dbReference type="OrthoDB" id="10629865at2759"/>
<dbReference type="EMBL" id="RWGY01000031">
    <property type="protein sequence ID" value="TVU14260.1"/>
    <property type="molecule type" value="Genomic_DNA"/>
</dbReference>
<comment type="caution">
    <text evidence="1">The sequence shown here is derived from an EMBL/GenBank/DDBJ whole genome shotgun (WGS) entry which is preliminary data.</text>
</comment>
<evidence type="ECO:0000313" key="2">
    <source>
        <dbReference type="Proteomes" id="UP000324897"/>
    </source>
</evidence>
<dbReference type="Proteomes" id="UP000324897">
    <property type="component" value="Unassembled WGS sequence"/>
</dbReference>
<sequence>MDSPKAGDSSLVGVNGEDWLAGVTPDLVDVLHNDKRLADGLAVVDEHGHLVVHRVGAEEELALVEEVLLHVLVAHALDIERHPCTERERAHIQA</sequence>
<feature type="non-terminal residue" evidence="1">
    <location>
        <position position="1"/>
    </location>
</feature>
<dbReference type="AlphaFoldDB" id="A0A5J9TSA0"/>
<proteinExistence type="predicted"/>
<organism evidence="1 2">
    <name type="scientific">Eragrostis curvula</name>
    <name type="common">weeping love grass</name>
    <dbReference type="NCBI Taxonomy" id="38414"/>
    <lineage>
        <taxon>Eukaryota</taxon>
        <taxon>Viridiplantae</taxon>
        <taxon>Streptophyta</taxon>
        <taxon>Embryophyta</taxon>
        <taxon>Tracheophyta</taxon>
        <taxon>Spermatophyta</taxon>
        <taxon>Magnoliopsida</taxon>
        <taxon>Liliopsida</taxon>
        <taxon>Poales</taxon>
        <taxon>Poaceae</taxon>
        <taxon>PACMAD clade</taxon>
        <taxon>Chloridoideae</taxon>
        <taxon>Eragrostideae</taxon>
        <taxon>Eragrostidinae</taxon>
        <taxon>Eragrostis</taxon>
    </lineage>
</organism>
<reference evidence="1 2" key="1">
    <citation type="journal article" date="2019" name="Sci. Rep.">
        <title>A high-quality genome of Eragrostis curvula grass provides insights into Poaceae evolution and supports new strategies to enhance forage quality.</title>
        <authorList>
            <person name="Carballo J."/>
            <person name="Santos B.A.C.M."/>
            <person name="Zappacosta D."/>
            <person name="Garbus I."/>
            <person name="Selva J.P."/>
            <person name="Gallo C.A."/>
            <person name="Diaz A."/>
            <person name="Albertini E."/>
            <person name="Caccamo M."/>
            <person name="Echenique V."/>
        </authorList>
    </citation>
    <scope>NUCLEOTIDE SEQUENCE [LARGE SCALE GENOMIC DNA]</scope>
    <source>
        <strain evidence="2">cv. Victoria</strain>
        <tissue evidence="1">Leaf</tissue>
    </source>
</reference>